<dbReference type="AlphaFoldDB" id="A0A9P9JT75"/>
<dbReference type="GO" id="GO:0005739">
    <property type="term" value="C:mitochondrion"/>
    <property type="evidence" value="ECO:0007669"/>
    <property type="project" value="TreeGrafter"/>
</dbReference>
<dbReference type="InterPro" id="IPR036873">
    <property type="entry name" value="Rhodanese-like_dom_sf"/>
</dbReference>
<feature type="domain" description="Rhodanese" evidence="4">
    <location>
        <begin position="224"/>
        <end position="296"/>
    </location>
</feature>
<dbReference type="PANTHER" id="PTHR11364:SF27">
    <property type="entry name" value="SULFURTRANSFERASE"/>
    <property type="match status" value="1"/>
</dbReference>
<dbReference type="SMART" id="SM00450">
    <property type="entry name" value="RHOD"/>
    <property type="match status" value="2"/>
</dbReference>
<protein>
    <submittedName>
        <fullName evidence="5">Rhodanese-like domain-containing protein</fullName>
    </submittedName>
</protein>
<evidence type="ECO:0000256" key="1">
    <source>
        <dbReference type="ARBA" id="ARBA00022679"/>
    </source>
</evidence>
<evidence type="ECO:0000313" key="5">
    <source>
        <dbReference type="EMBL" id="KAH7231270.1"/>
    </source>
</evidence>
<comment type="caution">
    <text evidence="5">The sequence shown here is derived from an EMBL/GenBank/DDBJ whole genome shotgun (WGS) entry which is preliminary data.</text>
</comment>
<dbReference type="OrthoDB" id="270167at2759"/>
<dbReference type="GeneID" id="70218693"/>
<feature type="region of interest" description="Disordered" evidence="3">
    <location>
        <begin position="225"/>
        <end position="254"/>
    </location>
</feature>
<name>A0A9P9JT75_FUSRE</name>
<accession>A0A9P9JT75</accession>
<evidence type="ECO:0000256" key="2">
    <source>
        <dbReference type="ARBA" id="ARBA00022737"/>
    </source>
</evidence>
<gene>
    <name evidence="5" type="ORF">BKA55DRAFT_524815</name>
</gene>
<dbReference type="RefSeq" id="XP_046043379.1">
    <property type="nucleotide sequence ID" value="XM_046188739.1"/>
</dbReference>
<reference evidence="5" key="1">
    <citation type="journal article" date="2021" name="Nat. Commun.">
        <title>Genetic determinants of endophytism in the Arabidopsis root mycobiome.</title>
        <authorList>
            <person name="Mesny F."/>
            <person name="Miyauchi S."/>
            <person name="Thiergart T."/>
            <person name="Pickel B."/>
            <person name="Atanasova L."/>
            <person name="Karlsson M."/>
            <person name="Huettel B."/>
            <person name="Barry K.W."/>
            <person name="Haridas S."/>
            <person name="Chen C."/>
            <person name="Bauer D."/>
            <person name="Andreopoulos W."/>
            <person name="Pangilinan J."/>
            <person name="LaButti K."/>
            <person name="Riley R."/>
            <person name="Lipzen A."/>
            <person name="Clum A."/>
            <person name="Drula E."/>
            <person name="Henrissat B."/>
            <person name="Kohler A."/>
            <person name="Grigoriev I.V."/>
            <person name="Martin F.M."/>
            <person name="Hacquard S."/>
        </authorList>
    </citation>
    <scope>NUCLEOTIDE SEQUENCE</scope>
    <source>
        <strain evidence="5">MPI-CAGE-AT-0023</strain>
    </source>
</reference>
<dbReference type="GO" id="GO:0004792">
    <property type="term" value="F:thiosulfate-cyanide sulfurtransferase activity"/>
    <property type="evidence" value="ECO:0007669"/>
    <property type="project" value="TreeGrafter"/>
</dbReference>
<keyword evidence="6" id="KW-1185">Reference proteome</keyword>
<dbReference type="PROSITE" id="PS50206">
    <property type="entry name" value="RHODANESE_3"/>
    <property type="match status" value="2"/>
</dbReference>
<dbReference type="InterPro" id="IPR045078">
    <property type="entry name" value="TST/MPST-like"/>
</dbReference>
<dbReference type="PANTHER" id="PTHR11364">
    <property type="entry name" value="THIOSULFATE SULFERTANSFERASE"/>
    <property type="match status" value="1"/>
</dbReference>
<dbReference type="InterPro" id="IPR001763">
    <property type="entry name" value="Rhodanese-like_dom"/>
</dbReference>
<dbReference type="Proteomes" id="UP000720189">
    <property type="component" value="Unassembled WGS sequence"/>
</dbReference>
<dbReference type="Gene3D" id="3.40.250.10">
    <property type="entry name" value="Rhodanese-like domain"/>
    <property type="match status" value="2"/>
</dbReference>
<dbReference type="CDD" id="cd01449">
    <property type="entry name" value="TST_Repeat_2"/>
    <property type="match status" value="1"/>
</dbReference>
<dbReference type="FunFam" id="3.40.250.10:FF:000033">
    <property type="entry name" value="Thiosulfate sulfurtransferase TUM1"/>
    <property type="match status" value="1"/>
</dbReference>
<proteinExistence type="predicted"/>
<evidence type="ECO:0000256" key="3">
    <source>
        <dbReference type="SAM" id="MobiDB-lite"/>
    </source>
</evidence>
<organism evidence="5 6">
    <name type="scientific">Fusarium redolens</name>
    <dbReference type="NCBI Taxonomy" id="48865"/>
    <lineage>
        <taxon>Eukaryota</taxon>
        <taxon>Fungi</taxon>
        <taxon>Dikarya</taxon>
        <taxon>Ascomycota</taxon>
        <taxon>Pezizomycotina</taxon>
        <taxon>Sordariomycetes</taxon>
        <taxon>Hypocreomycetidae</taxon>
        <taxon>Hypocreales</taxon>
        <taxon>Nectriaceae</taxon>
        <taxon>Fusarium</taxon>
        <taxon>Fusarium redolens species complex</taxon>
    </lineage>
</organism>
<dbReference type="CDD" id="cd01448">
    <property type="entry name" value="TST_Repeat_1"/>
    <property type="match status" value="1"/>
</dbReference>
<keyword evidence="1" id="KW-0808">Transferase</keyword>
<keyword evidence="2" id="KW-0677">Repeat</keyword>
<sequence>MAVTAGFPTLTVGCLRRYSPRTLRPFLGCHSRLYSPSLRRSISSYLTSPRELHNAIKTSPSSATSLEPRVIPLCVSWFPDNDQESRTGIQTFCQKRIQEARFFDLDIVIDTESPFPRLLPSALGLASSMSGLGIRKEDILVVYDTSELGIFSAPRVGWMLKVFGHPKVHILNNFRLWVEQGLPTEQGEIPSFKRCIYPVPTIDEGKIATYEEVLEAVMDHNKEGREGIQVLDSRSSDDFSGKYPGPRPDSLSGHMPGSINIPYDLVLDTETKAFLPSDQLAKLFKAKGVDPLKPIISSGTSITAYVIETALHEAQWGSSDSLNGRKEYGHRTIWFGRRILNEQTQVLLHIFGMFRDPMPSRLGFRRVFDNHRFCRIIFDRLEPLEHPTVHIDKSDLVSAKRTKLIPKLTMKTQSIPTRLGCNSEKAYEESSAVLDRSARLGQREHVREHGIDKTPQRAEAMCSLQSVKPKPWAAVRSD</sequence>
<feature type="domain" description="Rhodanese" evidence="4">
    <location>
        <begin position="96"/>
        <end position="186"/>
    </location>
</feature>
<dbReference type="EMBL" id="JAGMUX010000021">
    <property type="protein sequence ID" value="KAH7231270.1"/>
    <property type="molecule type" value="Genomic_DNA"/>
</dbReference>
<dbReference type="SUPFAM" id="SSF52821">
    <property type="entry name" value="Rhodanese/Cell cycle control phosphatase"/>
    <property type="match status" value="2"/>
</dbReference>
<evidence type="ECO:0000313" key="6">
    <source>
        <dbReference type="Proteomes" id="UP000720189"/>
    </source>
</evidence>
<evidence type="ECO:0000259" key="4">
    <source>
        <dbReference type="PROSITE" id="PS50206"/>
    </source>
</evidence>